<dbReference type="Proteomes" id="UP001487740">
    <property type="component" value="Unassembled WGS sequence"/>
</dbReference>
<evidence type="ECO:0000313" key="4">
    <source>
        <dbReference type="EMBL" id="KAK8376508.1"/>
    </source>
</evidence>
<proteinExistence type="predicted"/>
<dbReference type="AlphaFoldDB" id="A0AAW0SMZ6"/>
<keyword evidence="3" id="KW-0732">Signal</keyword>
<protein>
    <submittedName>
        <fullName evidence="4">Uncharacterized protein</fullName>
    </submittedName>
</protein>
<evidence type="ECO:0000256" key="1">
    <source>
        <dbReference type="SAM" id="MobiDB-lite"/>
    </source>
</evidence>
<comment type="caution">
    <text evidence="4">The sequence shown here is derived from an EMBL/GenBank/DDBJ whole genome shotgun (WGS) entry which is preliminary data.</text>
</comment>
<evidence type="ECO:0000313" key="5">
    <source>
        <dbReference type="Proteomes" id="UP001487740"/>
    </source>
</evidence>
<accession>A0AAW0SMZ6</accession>
<keyword evidence="2" id="KW-1133">Transmembrane helix</keyword>
<evidence type="ECO:0000256" key="2">
    <source>
        <dbReference type="SAM" id="Phobius"/>
    </source>
</evidence>
<gene>
    <name evidence="4" type="ORF">O3P69_009861</name>
</gene>
<reference evidence="4 5" key="1">
    <citation type="submission" date="2023-03" db="EMBL/GenBank/DDBJ databases">
        <title>High-quality genome of Scylla paramamosain provides insights in environmental adaptation.</title>
        <authorList>
            <person name="Zhang L."/>
        </authorList>
    </citation>
    <scope>NUCLEOTIDE SEQUENCE [LARGE SCALE GENOMIC DNA]</scope>
    <source>
        <strain evidence="4">LZ_2023a</strain>
        <tissue evidence="4">Muscle</tissue>
    </source>
</reference>
<dbReference type="EMBL" id="JARAKH010000048">
    <property type="protein sequence ID" value="KAK8376508.1"/>
    <property type="molecule type" value="Genomic_DNA"/>
</dbReference>
<evidence type="ECO:0000256" key="3">
    <source>
        <dbReference type="SAM" id="SignalP"/>
    </source>
</evidence>
<sequence length="338" mass="36738">MGRVLPPLLLLLLLVALSPGGAPSPTLTLDCDAADTEVKEGHTRIIKTEDHKKILSNGDMKLFVKAESDFIGVLLDVEESDGTHHTAWFPAEECYPPNGKWQEFRAWAGPTTTGFDLRLRSGTCRKWCESSAASRNPVSLSIVAYGPSKWIVGKPPVGCDVALDVGPRAIRLPTCQEPPSTATTTTTTTICGRPLPVKIIIIVASAAVVVAVTVVIVVVVCLKRNSVRSPTKGRLQPQPAFRNRHQQFANVQGRTPHQDEEGHYYEILPDHTARREVVSRPAQDSKELVYTGVIHDHGVWPRSPAHEPVPSPGGVASPYGHPEAPGDKFESHIYSTVL</sequence>
<feature type="region of interest" description="Disordered" evidence="1">
    <location>
        <begin position="300"/>
        <end position="338"/>
    </location>
</feature>
<name>A0AAW0SMZ6_SCYPA</name>
<feature type="signal peptide" evidence="3">
    <location>
        <begin position="1"/>
        <end position="23"/>
    </location>
</feature>
<feature type="transmembrane region" description="Helical" evidence="2">
    <location>
        <begin position="199"/>
        <end position="222"/>
    </location>
</feature>
<keyword evidence="2" id="KW-0472">Membrane</keyword>
<organism evidence="4 5">
    <name type="scientific">Scylla paramamosain</name>
    <name type="common">Mud crab</name>
    <dbReference type="NCBI Taxonomy" id="85552"/>
    <lineage>
        <taxon>Eukaryota</taxon>
        <taxon>Metazoa</taxon>
        <taxon>Ecdysozoa</taxon>
        <taxon>Arthropoda</taxon>
        <taxon>Crustacea</taxon>
        <taxon>Multicrustacea</taxon>
        <taxon>Malacostraca</taxon>
        <taxon>Eumalacostraca</taxon>
        <taxon>Eucarida</taxon>
        <taxon>Decapoda</taxon>
        <taxon>Pleocyemata</taxon>
        <taxon>Brachyura</taxon>
        <taxon>Eubrachyura</taxon>
        <taxon>Portunoidea</taxon>
        <taxon>Portunidae</taxon>
        <taxon>Portuninae</taxon>
        <taxon>Scylla</taxon>
    </lineage>
</organism>
<feature type="chain" id="PRO_5043642892" evidence="3">
    <location>
        <begin position="24"/>
        <end position="338"/>
    </location>
</feature>
<keyword evidence="5" id="KW-1185">Reference proteome</keyword>
<keyword evidence="2" id="KW-0812">Transmembrane</keyword>